<dbReference type="NCBIfam" id="TIGR03187">
    <property type="entry name" value="DGQHR"/>
    <property type="match status" value="1"/>
</dbReference>
<organism evidence="1 2">
    <name type="scientific">Flavobacterium buctense</name>
    <dbReference type="NCBI Taxonomy" id="1648146"/>
    <lineage>
        <taxon>Bacteria</taxon>
        <taxon>Pseudomonadati</taxon>
        <taxon>Bacteroidota</taxon>
        <taxon>Flavobacteriia</taxon>
        <taxon>Flavobacteriales</taxon>
        <taxon>Flavobacteriaceae</taxon>
        <taxon>Flavobacterium</taxon>
    </lineage>
</organism>
<accession>A0ABU9DXZ8</accession>
<dbReference type="InterPro" id="IPR017601">
    <property type="entry name" value="DGQHR-contain_dom"/>
</dbReference>
<dbReference type="EMBL" id="JBBPCB010000001">
    <property type="protein sequence ID" value="MEK8179280.1"/>
    <property type="molecule type" value="Genomic_DNA"/>
</dbReference>
<dbReference type="InterPro" id="IPR017642">
    <property type="entry name" value="DNA_S_mod_DndB"/>
</dbReference>
<dbReference type="CDD" id="cd16413">
    <property type="entry name" value="DGQHR_domain"/>
    <property type="match status" value="1"/>
</dbReference>
<protein>
    <submittedName>
        <fullName evidence="1">DGQHR domain-containing protein</fullName>
    </submittedName>
</protein>
<reference evidence="1 2" key="1">
    <citation type="submission" date="2024-04" db="EMBL/GenBank/DDBJ databases">
        <title>draft genome sequnece of Flavobacterium buctense JCM 30750.</title>
        <authorList>
            <person name="Kim D.-U."/>
        </authorList>
    </citation>
    <scope>NUCLEOTIDE SEQUENCE [LARGE SCALE GENOMIC DNA]</scope>
    <source>
        <strain evidence="1 2">JCM 30750</strain>
    </source>
</reference>
<dbReference type="Proteomes" id="UP001491349">
    <property type="component" value="Unassembled WGS sequence"/>
</dbReference>
<evidence type="ECO:0000313" key="2">
    <source>
        <dbReference type="Proteomes" id="UP001491349"/>
    </source>
</evidence>
<sequence>MRDNNWIEINCLEIEQPIGVFYVGKISWQDLLEISYSEKRRIIDEGKNSETSYFGIQRELSDKRLKEISHYVTYKDATFPSSVVLAIPSVTRIDDENDIVNVEFDKSNNKLKIRKDNKIAHIIDGQHRIFGLEKYKIDNPLLASTLNFELLVSIFVDIDDDNQSMIFATINKAQTKVNKSLVYDLFELAKTKSPQRTAHNIVKLLDEEINSPLRGMINRLGKANDPLRETITQATLAESFMKYISQNPMKDRDILKRGKKLERVDERELKIRFFRNWFIENEDDKIAKVIWNYFSAIKRHWPLSWGTSILTKSTGIIAFIKFLSPIINKIGTNKVITEDEFYEIISKIEINDGSGIESDFNTKRYIPGAKGQSDLYKELMIKSGLSN</sequence>
<gene>
    <name evidence="1" type="ORF">WMW71_02910</name>
</gene>
<name>A0ABU9DXZ8_9FLAO</name>
<keyword evidence="2" id="KW-1185">Reference proteome</keyword>
<dbReference type="RefSeq" id="WP_187659401.1">
    <property type="nucleotide sequence ID" value="NZ_JACTAB010000001.1"/>
</dbReference>
<comment type="caution">
    <text evidence="1">The sequence shown here is derived from an EMBL/GenBank/DDBJ whole genome shotgun (WGS) entry which is preliminary data.</text>
</comment>
<dbReference type="Pfam" id="PF14072">
    <property type="entry name" value="DndB"/>
    <property type="match status" value="1"/>
</dbReference>
<proteinExistence type="predicted"/>
<evidence type="ECO:0000313" key="1">
    <source>
        <dbReference type="EMBL" id="MEK8179280.1"/>
    </source>
</evidence>